<name>A0AAN6LS21_9PLEO</name>
<dbReference type="GO" id="GO:0000981">
    <property type="term" value="F:DNA-binding transcription factor activity, RNA polymerase II-specific"/>
    <property type="evidence" value="ECO:0007669"/>
    <property type="project" value="InterPro"/>
</dbReference>
<keyword evidence="7" id="KW-1185">Reference proteome</keyword>
<dbReference type="GO" id="GO:0008270">
    <property type="term" value="F:zinc ion binding"/>
    <property type="evidence" value="ECO:0007669"/>
    <property type="project" value="InterPro"/>
</dbReference>
<dbReference type="Pfam" id="PF04082">
    <property type="entry name" value="Fungal_trans"/>
    <property type="match status" value="1"/>
</dbReference>
<comment type="caution">
    <text evidence="6">The sequence shown here is derived from an EMBL/GenBank/DDBJ whole genome shotgun (WGS) entry which is preliminary data.</text>
</comment>
<keyword evidence="3" id="KW-0804">Transcription</keyword>
<dbReference type="SMART" id="SM00906">
    <property type="entry name" value="Fungal_trans"/>
    <property type="match status" value="1"/>
</dbReference>
<dbReference type="Proteomes" id="UP001280581">
    <property type="component" value="Unassembled WGS sequence"/>
</dbReference>
<gene>
    <name evidence="6" type="ORF">GRF29_164g1579472</name>
</gene>
<proteinExistence type="predicted"/>
<dbReference type="InterPro" id="IPR036864">
    <property type="entry name" value="Zn2-C6_fun-type_DNA-bd_sf"/>
</dbReference>
<dbReference type="SUPFAM" id="SSF57701">
    <property type="entry name" value="Zn2/Cys6 DNA-binding domain"/>
    <property type="match status" value="1"/>
</dbReference>
<dbReference type="SMART" id="SM00066">
    <property type="entry name" value="GAL4"/>
    <property type="match status" value="1"/>
</dbReference>
<organism evidence="6 7">
    <name type="scientific">Pseudopithomyces chartarum</name>
    <dbReference type="NCBI Taxonomy" id="1892770"/>
    <lineage>
        <taxon>Eukaryota</taxon>
        <taxon>Fungi</taxon>
        <taxon>Dikarya</taxon>
        <taxon>Ascomycota</taxon>
        <taxon>Pezizomycotina</taxon>
        <taxon>Dothideomycetes</taxon>
        <taxon>Pleosporomycetidae</taxon>
        <taxon>Pleosporales</taxon>
        <taxon>Massarineae</taxon>
        <taxon>Didymosphaeriaceae</taxon>
        <taxon>Pseudopithomyces</taxon>
    </lineage>
</organism>
<dbReference type="CDD" id="cd12148">
    <property type="entry name" value="fungal_TF_MHR"/>
    <property type="match status" value="1"/>
</dbReference>
<accession>A0AAN6LS21</accession>
<dbReference type="GO" id="GO:0000435">
    <property type="term" value="P:positive regulation of transcription from RNA polymerase II promoter by galactose"/>
    <property type="evidence" value="ECO:0007669"/>
    <property type="project" value="TreeGrafter"/>
</dbReference>
<dbReference type="CDD" id="cd00067">
    <property type="entry name" value="GAL4"/>
    <property type="match status" value="1"/>
</dbReference>
<keyword evidence="1" id="KW-0479">Metal-binding</keyword>
<dbReference type="PANTHER" id="PTHR47424:SF15">
    <property type="entry name" value="ZN(II)2CYS6 TRANSCRIPTION FACTOR (EUROFUNG)"/>
    <property type="match status" value="1"/>
</dbReference>
<sequence length="720" mass="80420">MRIGICCSGLKVFLVGSIEMCGERRSDLRIYEFGPMGEVSVFLDRTHLDDCSITARHPSIYIRKLEMKSAIGKIPKACEPCRRRKLRCSGEVPCCQRCRNPIECIYRLKPRERGQNRRTSQSTRGDELISHAALDHMETPPHSPYPDVYHSVAATNDTPQSVHSSQLFYGPSSNFAFLQQIHRNILAGPHGPRSASDVQEGGPGLDMFMQRSIFFGTPSNDIMPSKDSIERSSPAVSITEANFFLEQFRITCLPILGLPSATATENSFLSVYGDVPDPSPTPSRALIFAILAVGALSTPRTDQAELLYHMAKQEAIPYDEDVSLPMIQLSILLSNYQLNIGRPNAAYLHVGTACRKAFALGLHHGLVSAPCDAEGKDRCHTLWFLYFCEVWLGLMLGRKNMMRRSDLTSCPTHGDQPVLVALFRLAVISEEAIDLVYTQRSASLRDLHVTVERLYAKLHGWGKEYGIGTEDSESQKNVLFDPVASFILHGVYFHTVLLAFRPFLIAESALSFQGIQHLSGQLWLRQACRRATDTAQDALCFLDNLFQKSEECRKIRFGGFFFETWCGVLFYDSLRHPAKHAFNMEYVQVALKCLNLMFKEPPVTTAMQSILRIQQAVEQSITGSDTAIPMQDKDDSGATVSGPIERSMPNIQFPSLDRNLNGSATDLIVFTDKNSIFDPNRHPDGMEIASGADLSTDPLWISNYDVLTTDLFNFFPTFAA</sequence>
<dbReference type="GO" id="GO:0005634">
    <property type="term" value="C:nucleus"/>
    <property type="evidence" value="ECO:0007669"/>
    <property type="project" value="TreeGrafter"/>
</dbReference>
<evidence type="ECO:0000256" key="2">
    <source>
        <dbReference type="ARBA" id="ARBA00023015"/>
    </source>
</evidence>
<evidence type="ECO:0000259" key="5">
    <source>
        <dbReference type="PROSITE" id="PS50048"/>
    </source>
</evidence>
<evidence type="ECO:0000256" key="3">
    <source>
        <dbReference type="ARBA" id="ARBA00023163"/>
    </source>
</evidence>
<protein>
    <recommendedName>
        <fullName evidence="5">Zn(2)-C6 fungal-type domain-containing protein</fullName>
    </recommendedName>
</protein>
<keyword evidence="4" id="KW-0539">Nucleus</keyword>
<dbReference type="InterPro" id="IPR001138">
    <property type="entry name" value="Zn2Cys6_DnaBD"/>
</dbReference>
<dbReference type="PROSITE" id="PS50048">
    <property type="entry name" value="ZN2_CY6_FUNGAL_2"/>
    <property type="match status" value="1"/>
</dbReference>
<reference evidence="6 7" key="1">
    <citation type="submission" date="2021-02" db="EMBL/GenBank/DDBJ databases">
        <title>Genome assembly of Pseudopithomyces chartarum.</title>
        <authorList>
            <person name="Jauregui R."/>
            <person name="Singh J."/>
            <person name="Voisey C."/>
        </authorList>
    </citation>
    <scope>NUCLEOTIDE SEQUENCE [LARGE SCALE GENOMIC DNA]</scope>
    <source>
        <strain evidence="6 7">AGR01</strain>
    </source>
</reference>
<evidence type="ECO:0000256" key="1">
    <source>
        <dbReference type="ARBA" id="ARBA00022723"/>
    </source>
</evidence>
<feature type="domain" description="Zn(2)-C6 fungal-type" evidence="5">
    <location>
        <begin position="77"/>
        <end position="98"/>
    </location>
</feature>
<dbReference type="InterPro" id="IPR007219">
    <property type="entry name" value="XnlR_reg_dom"/>
</dbReference>
<dbReference type="EMBL" id="WVTA01000015">
    <property type="protein sequence ID" value="KAK3202063.1"/>
    <property type="molecule type" value="Genomic_DNA"/>
</dbReference>
<keyword evidence="2" id="KW-0805">Transcription regulation</keyword>
<dbReference type="AlphaFoldDB" id="A0AAN6LS21"/>
<dbReference type="GO" id="GO:0000978">
    <property type="term" value="F:RNA polymerase II cis-regulatory region sequence-specific DNA binding"/>
    <property type="evidence" value="ECO:0007669"/>
    <property type="project" value="TreeGrafter"/>
</dbReference>
<evidence type="ECO:0000313" key="6">
    <source>
        <dbReference type="EMBL" id="KAK3202063.1"/>
    </source>
</evidence>
<evidence type="ECO:0000313" key="7">
    <source>
        <dbReference type="Proteomes" id="UP001280581"/>
    </source>
</evidence>
<dbReference type="Gene3D" id="4.10.240.10">
    <property type="entry name" value="Zn(2)-C6 fungal-type DNA-binding domain"/>
    <property type="match status" value="1"/>
</dbReference>
<evidence type="ECO:0000256" key="4">
    <source>
        <dbReference type="ARBA" id="ARBA00023242"/>
    </source>
</evidence>
<dbReference type="GO" id="GO:0006351">
    <property type="term" value="P:DNA-templated transcription"/>
    <property type="evidence" value="ECO:0007669"/>
    <property type="project" value="InterPro"/>
</dbReference>
<dbReference type="InterPro" id="IPR051127">
    <property type="entry name" value="Fungal_SecMet_Regulators"/>
</dbReference>
<dbReference type="PANTHER" id="PTHR47424">
    <property type="entry name" value="REGULATORY PROTEIN GAL4"/>
    <property type="match status" value="1"/>
</dbReference>